<keyword evidence="4" id="KW-1185">Reference proteome</keyword>
<name>A0AAX4P424_9CHLO</name>
<dbReference type="Pfam" id="PF06911">
    <property type="entry name" value="Senescence"/>
    <property type="match status" value="1"/>
</dbReference>
<dbReference type="Proteomes" id="UP001472866">
    <property type="component" value="Chromosome 03"/>
</dbReference>
<dbReference type="AlphaFoldDB" id="A0AAX4P424"/>
<evidence type="ECO:0000256" key="1">
    <source>
        <dbReference type="SAM" id="MobiDB-lite"/>
    </source>
</evidence>
<dbReference type="InterPro" id="IPR045036">
    <property type="entry name" value="Spartin-like"/>
</dbReference>
<dbReference type="PANTHER" id="PTHR21068:SF43">
    <property type="entry name" value="SPARTIN"/>
    <property type="match status" value="1"/>
</dbReference>
<accession>A0AAX4P424</accession>
<reference evidence="3 4" key="1">
    <citation type="submission" date="2024-03" db="EMBL/GenBank/DDBJ databases">
        <title>Complete genome sequence of the green alga Chloropicon roscoffensis RCC1871.</title>
        <authorList>
            <person name="Lemieux C."/>
            <person name="Pombert J.-F."/>
            <person name="Otis C."/>
            <person name="Turmel M."/>
        </authorList>
    </citation>
    <scope>NUCLEOTIDE SEQUENCE [LARGE SCALE GENOMIC DNA]</scope>
    <source>
        <strain evidence="3 4">RCC1871</strain>
    </source>
</reference>
<dbReference type="InterPro" id="IPR009686">
    <property type="entry name" value="Senescence/spartin_C"/>
</dbReference>
<organism evidence="3 4">
    <name type="scientific">Chloropicon roscoffensis</name>
    <dbReference type="NCBI Taxonomy" id="1461544"/>
    <lineage>
        <taxon>Eukaryota</taxon>
        <taxon>Viridiplantae</taxon>
        <taxon>Chlorophyta</taxon>
        <taxon>Chloropicophyceae</taxon>
        <taxon>Chloropicales</taxon>
        <taxon>Chloropicaceae</taxon>
        <taxon>Chloropicon</taxon>
    </lineage>
</organism>
<dbReference type="EMBL" id="CP151503">
    <property type="protein sequence ID" value="WZN60658.1"/>
    <property type="molecule type" value="Genomic_DNA"/>
</dbReference>
<dbReference type="PANTHER" id="PTHR21068">
    <property type="entry name" value="SPARTIN"/>
    <property type="match status" value="1"/>
</dbReference>
<evidence type="ECO:0000259" key="2">
    <source>
        <dbReference type="SMART" id="SM00233"/>
    </source>
</evidence>
<feature type="region of interest" description="Disordered" evidence="1">
    <location>
        <begin position="220"/>
        <end position="243"/>
    </location>
</feature>
<dbReference type="SMART" id="SM00233">
    <property type="entry name" value="PH"/>
    <property type="match status" value="1"/>
</dbReference>
<proteinExistence type="predicted"/>
<protein>
    <submittedName>
        <fullName evidence="3">Senescence domain-containing protein</fullName>
    </submittedName>
</protein>
<feature type="domain" description="PH" evidence="2">
    <location>
        <begin position="494"/>
        <end position="646"/>
    </location>
</feature>
<evidence type="ECO:0000313" key="3">
    <source>
        <dbReference type="EMBL" id="WZN60658.1"/>
    </source>
</evidence>
<sequence>MEYPLSYLKGAAVVLDAAPAASSLRNGQVGEVSEAGAVPRPKKRLLGRGPVDFISVEMPAPSSQVGGGSALLSASALHDSLMATSADDDYALSKVSVPAGRDGGPEAGDGLEHHRAEKRSILMIGSLRVDITCFECILRVRSGCYLLPQAGARAIVVVLEIPPKRPTMVENLSGEEQYVLIESTGENGGTAEEAHPAIEAFESCLKGFANLVAMDEVSSETNANGGARRSSYSEEGEIHGTSLGETDQNHLVKFANSVFAECDHLLVNTSTKQGVAPVLASSIKVTGNILCKTLLTTSNVAGTGVKVFGKALREVIPQSQEEAKVSESTRSRIDTAEWIGEKAVSASDFVVSTTSKAVQYTGKVVSDRILQSDMSKYWTGLDARGAEQNGFFQTMGTILDAMITSAVDLQLAVQKSTWSLLNDLKDTAIDLVDHKYGSDAAMATGKSVSAALNVGSATVSAATVARSASGLAKGVAKESGDQIVSMESWMGGALQMYGVFECKETTRWGQVWGLLRPDALAMYSQTDLVQERPTWIVTIRDISNVKRENFMDAVEAEEEVGDAESAEEEEGPGDVDAVLEAVPPYNGTGAESEYAERGDAVERVPSSKQCKIHLQTRSHGNWSLRFESQESGKRWCEALLRCIRSNARCKLLGCLIDGSEV</sequence>
<dbReference type="GO" id="GO:0005886">
    <property type="term" value="C:plasma membrane"/>
    <property type="evidence" value="ECO:0007669"/>
    <property type="project" value="TreeGrafter"/>
</dbReference>
<gene>
    <name evidence="3" type="ORF">HKI87_03g21920</name>
</gene>
<dbReference type="SUPFAM" id="SSF50729">
    <property type="entry name" value="PH domain-like"/>
    <property type="match status" value="1"/>
</dbReference>
<evidence type="ECO:0000313" key="4">
    <source>
        <dbReference type="Proteomes" id="UP001472866"/>
    </source>
</evidence>
<dbReference type="InterPro" id="IPR001849">
    <property type="entry name" value="PH_domain"/>
</dbReference>